<keyword evidence="2" id="KW-1185">Reference proteome</keyword>
<comment type="caution">
    <text evidence="1">The sequence shown here is derived from an EMBL/GenBank/DDBJ whole genome shotgun (WGS) entry which is preliminary data.</text>
</comment>
<dbReference type="SUPFAM" id="SSF143100">
    <property type="entry name" value="TTHA1013/TTHA0281-like"/>
    <property type="match status" value="1"/>
</dbReference>
<evidence type="ECO:0008006" key="3">
    <source>
        <dbReference type="Google" id="ProtNLM"/>
    </source>
</evidence>
<evidence type="ECO:0000313" key="2">
    <source>
        <dbReference type="Proteomes" id="UP001153050"/>
    </source>
</evidence>
<dbReference type="Gene3D" id="3.30.160.250">
    <property type="match status" value="1"/>
</dbReference>
<evidence type="ECO:0000313" key="1">
    <source>
        <dbReference type="EMBL" id="CAH2409383.1"/>
    </source>
</evidence>
<accession>A0ABN8KGI4</accession>
<proteinExistence type="predicted"/>
<sequence>MRATRYVPLINGHTGSWRVWFPDVPSFVAVGPTAADALRDAFGAVADRLDYCEAEDLPAPDPRTIDELLDDPEVKVHLSVGAKLVEM</sequence>
<name>A0ABN8KGI4_9HYPH</name>
<dbReference type="InterPro" id="IPR035069">
    <property type="entry name" value="TTHA1013/TTHA0281-like"/>
</dbReference>
<reference evidence="1 2" key="1">
    <citation type="submission" date="2022-03" db="EMBL/GenBank/DDBJ databases">
        <authorList>
            <person name="Brunel B."/>
        </authorList>
    </citation>
    <scope>NUCLEOTIDE SEQUENCE [LARGE SCALE GENOMIC DNA]</scope>
    <source>
        <strain evidence="1">STM5069sample</strain>
    </source>
</reference>
<dbReference type="Proteomes" id="UP001153050">
    <property type="component" value="Unassembled WGS sequence"/>
</dbReference>
<dbReference type="EMBL" id="CAKXZT010000183">
    <property type="protein sequence ID" value="CAH2409383.1"/>
    <property type="molecule type" value="Genomic_DNA"/>
</dbReference>
<protein>
    <recommendedName>
        <fullName evidence="3">Type II toxin-antitoxin system HicB family antitoxin</fullName>
    </recommendedName>
</protein>
<gene>
    <name evidence="1" type="ORF">MES5069_830030</name>
</gene>
<organism evidence="1 2">
    <name type="scientific">Mesorhizobium escarrei</name>
    <dbReference type="NCBI Taxonomy" id="666018"/>
    <lineage>
        <taxon>Bacteria</taxon>
        <taxon>Pseudomonadati</taxon>
        <taxon>Pseudomonadota</taxon>
        <taxon>Alphaproteobacteria</taxon>
        <taxon>Hyphomicrobiales</taxon>
        <taxon>Phyllobacteriaceae</taxon>
        <taxon>Mesorhizobium</taxon>
    </lineage>
</organism>